<dbReference type="EnsemblMetazoa" id="CapteT211987">
    <property type="protein sequence ID" value="CapteP211987"/>
    <property type="gene ID" value="CapteG211987"/>
</dbReference>
<organism evidence="2">
    <name type="scientific">Capitella teleta</name>
    <name type="common">Polychaete worm</name>
    <dbReference type="NCBI Taxonomy" id="283909"/>
    <lineage>
        <taxon>Eukaryota</taxon>
        <taxon>Metazoa</taxon>
        <taxon>Spiralia</taxon>
        <taxon>Lophotrochozoa</taxon>
        <taxon>Annelida</taxon>
        <taxon>Polychaeta</taxon>
        <taxon>Sedentaria</taxon>
        <taxon>Scolecida</taxon>
        <taxon>Capitellidae</taxon>
        <taxon>Capitella</taxon>
    </lineage>
</organism>
<feature type="compositionally biased region" description="Basic and acidic residues" evidence="1">
    <location>
        <begin position="139"/>
        <end position="159"/>
    </location>
</feature>
<evidence type="ECO:0000256" key="1">
    <source>
        <dbReference type="SAM" id="MobiDB-lite"/>
    </source>
</evidence>
<dbReference type="EMBL" id="KB312351">
    <property type="protein sequence ID" value="ELT87388.1"/>
    <property type="molecule type" value="Genomic_DNA"/>
</dbReference>
<evidence type="ECO:0000313" key="3">
    <source>
        <dbReference type="EnsemblMetazoa" id="CapteP211987"/>
    </source>
</evidence>
<feature type="region of interest" description="Disordered" evidence="1">
    <location>
        <begin position="129"/>
        <end position="159"/>
    </location>
</feature>
<dbReference type="EMBL" id="AMQN01015915">
    <property type="status" value="NOT_ANNOTATED_CDS"/>
    <property type="molecule type" value="Genomic_DNA"/>
</dbReference>
<accession>R7T3R8</accession>
<dbReference type="Proteomes" id="UP000014760">
    <property type="component" value="Unassembled WGS sequence"/>
</dbReference>
<evidence type="ECO:0000313" key="2">
    <source>
        <dbReference type="EMBL" id="ELT87388.1"/>
    </source>
</evidence>
<feature type="compositionally biased region" description="Basic residues" evidence="1">
    <location>
        <begin position="129"/>
        <end position="138"/>
    </location>
</feature>
<dbReference type="HOGENOM" id="CLU_1549112_0_0_1"/>
<reference evidence="4" key="1">
    <citation type="submission" date="2012-12" db="EMBL/GenBank/DDBJ databases">
        <authorList>
            <person name="Hellsten U."/>
            <person name="Grimwood J."/>
            <person name="Chapman J.A."/>
            <person name="Shapiro H."/>
            <person name="Aerts A."/>
            <person name="Otillar R.P."/>
            <person name="Terry A.Y."/>
            <person name="Boore J.L."/>
            <person name="Simakov O."/>
            <person name="Marletaz F."/>
            <person name="Cho S.-J."/>
            <person name="Edsinger-Gonzales E."/>
            <person name="Havlak P."/>
            <person name="Kuo D.-H."/>
            <person name="Larsson T."/>
            <person name="Lv J."/>
            <person name="Arendt D."/>
            <person name="Savage R."/>
            <person name="Osoegawa K."/>
            <person name="de Jong P."/>
            <person name="Lindberg D.R."/>
            <person name="Seaver E.C."/>
            <person name="Weisblat D.A."/>
            <person name="Putnam N.H."/>
            <person name="Grigoriev I.V."/>
            <person name="Rokhsar D.S."/>
        </authorList>
    </citation>
    <scope>NUCLEOTIDE SEQUENCE</scope>
    <source>
        <strain evidence="4">I ESC-2004</strain>
    </source>
</reference>
<proteinExistence type="predicted"/>
<keyword evidence="4" id="KW-1185">Reference proteome</keyword>
<dbReference type="AlphaFoldDB" id="R7T3R8"/>
<gene>
    <name evidence="2" type="ORF">CAPTEDRAFT_211987</name>
</gene>
<reference evidence="2 4" key="2">
    <citation type="journal article" date="2013" name="Nature">
        <title>Insights into bilaterian evolution from three spiralian genomes.</title>
        <authorList>
            <person name="Simakov O."/>
            <person name="Marletaz F."/>
            <person name="Cho S.J."/>
            <person name="Edsinger-Gonzales E."/>
            <person name="Havlak P."/>
            <person name="Hellsten U."/>
            <person name="Kuo D.H."/>
            <person name="Larsson T."/>
            <person name="Lv J."/>
            <person name="Arendt D."/>
            <person name="Savage R."/>
            <person name="Osoegawa K."/>
            <person name="de Jong P."/>
            <person name="Grimwood J."/>
            <person name="Chapman J.A."/>
            <person name="Shapiro H."/>
            <person name="Aerts A."/>
            <person name="Otillar R.P."/>
            <person name="Terry A.Y."/>
            <person name="Boore J.L."/>
            <person name="Grigoriev I.V."/>
            <person name="Lindberg D.R."/>
            <person name="Seaver E.C."/>
            <person name="Weisblat D.A."/>
            <person name="Putnam N.H."/>
            <person name="Rokhsar D.S."/>
        </authorList>
    </citation>
    <scope>NUCLEOTIDE SEQUENCE</scope>
    <source>
        <strain evidence="2 4">I ESC-2004</strain>
    </source>
</reference>
<evidence type="ECO:0000313" key="4">
    <source>
        <dbReference type="Proteomes" id="UP000014760"/>
    </source>
</evidence>
<sequence length="173" mass="20173">MTHRKRSEVHFEKKELIFDPEWFIQGRGFSSHWVGMDTGTFLVADKQEKFFIIILDPSAIRYNNVCALYETYTGLFGLHINAWSCVVVKRQLVDVLHETYLPMPQPISPCPCVHVLALWMLSTQHRSRLLTRDKRSRKSRDPQHEVPPSHHNKEGLLRGSDPEGRCLYFRSAI</sequence>
<reference evidence="3" key="3">
    <citation type="submission" date="2015-06" db="UniProtKB">
        <authorList>
            <consortium name="EnsemblMetazoa"/>
        </authorList>
    </citation>
    <scope>IDENTIFICATION</scope>
</reference>
<protein>
    <submittedName>
        <fullName evidence="2 3">Uncharacterized protein</fullName>
    </submittedName>
</protein>
<name>R7T3R8_CAPTE</name>